<accession>A0A0C9SPJ3</accession>
<keyword evidence="3" id="KW-1185">Reference proteome</keyword>
<dbReference type="EMBL" id="KN819516">
    <property type="protein sequence ID" value="KIJ09039.1"/>
    <property type="molecule type" value="Genomic_DNA"/>
</dbReference>
<evidence type="ECO:0000313" key="2">
    <source>
        <dbReference type="EMBL" id="KIJ09039.1"/>
    </source>
</evidence>
<sequence length="69" mass="7947">MPNTFPARDHNFISTLSIELHLCVTWDEYDEEDQNLVTLRLSGSMEDRVPDPPNGDDEESRLAVDRVLM</sequence>
<reference evidence="3" key="2">
    <citation type="submission" date="2015-01" db="EMBL/GenBank/DDBJ databases">
        <title>Evolutionary Origins and Diversification of the Mycorrhizal Mutualists.</title>
        <authorList>
            <consortium name="DOE Joint Genome Institute"/>
            <consortium name="Mycorrhizal Genomics Consortium"/>
            <person name="Kohler A."/>
            <person name="Kuo A."/>
            <person name="Nagy L.G."/>
            <person name="Floudas D."/>
            <person name="Copeland A."/>
            <person name="Barry K.W."/>
            <person name="Cichocki N."/>
            <person name="Veneault-Fourrey C."/>
            <person name="LaButti K."/>
            <person name="Lindquist E.A."/>
            <person name="Lipzen A."/>
            <person name="Lundell T."/>
            <person name="Morin E."/>
            <person name="Murat C."/>
            <person name="Riley R."/>
            <person name="Ohm R."/>
            <person name="Sun H."/>
            <person name="Tunlid A."/>
            <person name="Henrissat B."/>
            <person name="Grigoriev I.V."/>
            <person name="Hibbett D.S."/>
            <person name="Martin F."/>
        </authorList>
    </citation>
    <scope>NUCLEOTIDE SEQUENCE [LARGE SCALE GENOMIC DNA]</scope>
    <source>
        <strain evidence="3">ATCC 200175</strain>
    </source>
</reference>
<feature type="region of interest" description="Disordered" evidence="1">
    <location>
        <begin position="42"/>
        <end position="69"/>
    </location>
</feature>
<protein>
    <submittedName>
        <fullName evidence="2">Uncharacterized protein</fullName>
    </submittedName>
</protein>
<dbReference type="Proteomes" id="UP000053647">
    <property type="component" value="Unassembled WGS sequence"/>
</dbReference>
<dbReference type="HOGENOM" id="CLU_2776651_0_0_1"/>
<evidence type="ECO:0000256" key="1">
    <source>
        <dbReference type="SAM" id="MobiDB-lite"/>
    </source>
</evidence>
<name>A0A0C9SPJ3_PAXIN</name>
<organism evidence="2 3">
    <name type="scientific">Paxillus involutus ATCC 200175</name>
    <dbReference type="NCBI Taxonomy" id="664439"/>
    <lineage>
        <taxon>Eukaryota</taxon>
        <taxon>Fungi</taxon>
        <taxon>Dikarya</taxon>
        <taxon>Basidiomycota</taxon>
        <taxon>Agaricomycotina</taxon>
        <taxon>Agaricomycetes</taxon>
        <taxon>Agaricomycetidae</taxon>
        <taxon>Boletales</taxon>
        <taxon>Paxilineae</taxon>
        <taxon>Paxillaceae</taxon>
        <taxon>Paxillus</taxon>
    </lineage>
</organism>
<reference evidence="2 3" key="1">
    <citation type="submission" date="2014-06" db="EMBL/GenBank/DDBJ databases">
        <authorList>
            <consortium name="DOE Joint Genome Institute"/>
            <person name="Kuo A."/>
            <person name="Kohler A."/>
            <person name="Nagy L.G."/>
            <person name="Floudas D."/>
            <person name="Copeland A."/>
            <person name="Barry K.W."/>
            <person name="Cichocki N."/>
            <person name="Veneault-Fourrey C."/>
            <person name="LaButti K."/>
            <person name="Lindquist E.A."/>
            <person name="Lipzen A."/>
            <person name="Lundell T."/>
            <person name="Morin E."/>
            <person name="Murat C."/>
            <person name="Sun H."/>
            <person name="Tunlid A."/>
            <person name="Henrissat B."/>
            <person name="Grigoriev I.V."/>
            <person name="Hibbett D.S."/>
            <person name="Martin F."/>
            <person name="Nordberg H.P."/>
            <person name="Cantor M.N."/>
            <person name="Hua S.X."/>
        </authorList>
    </citation>
    <scope>NUCLEOTIDE SEQUENCE [LARGE SCALE GENOMIC DNA]</scope>
    <source>
        <strain evidence="2 3">ATCC 200175</strain>
    </source>
</reference>
<proteinExistence type="predicted"/>
<evidence type="ECO:0000313" key="3">
    <source>
        <dbReference type="Proteomes" id="UP000053647"/>
    </source>
</evidence>
<dbReference type="OrthoDB" id="2660027at2759"/>
<feature type="compositionally biased region" description="Basic and acidic residues" evidence="1">
    <location>
        <begin position="60"/>
        <end position="69"/>
    </location>
</feature>
<dbReference type="AlphaFoldDB" id="A0A0C9SPJ3"/>
<gene>
    <name evidence="2" type="ORF">PAXINDRAFT_139011</name>
</gene>